<sequence>MQVLISQVIPQTLDNKRQSYNYEINIECITPATKQLQNTLKLKDDEVYISFVAPEIFQLDINGKQSEKNGHKYIDYWNKQVDMTIIAAKSILKECPSLKVIIIAIKIDDQEFDKLIYQYKQNGKTPDYLVTFHFQNGGEDAFDTNQLCYHSESNLENVMLTPFKTYYQMLEPGAHETNLDKSYGLSVTSISQIEQIKSPKQNTFYFVYLENILQFLRHPGKKDKIITQSVKFGDGETVNLYKPTNEHFKGE</sequence>
<name>A0AA86TIT0_9EUKA</name>
<protein>
    <submittedName>
        <fullName evidence="2">Hypothetical_protein</fullName>
    </submittedName>
</protein>
<dbReference type="Proteomes" id="UP001642409">
    <property type="component" value="Unassembled WGS sequence"/>
</dbReference>
<reference evidence="1" key="1">
    <citation type="submission" date="2023-06" db="EMBL/GenBank/DDBJ databases">
        <authorList>
            <person name="Kurt Z."/>
        </authorList>
    </citation>
    <scope>NUCLEOTIDE SEQUENCE</scope>
</reference>
<reference evidence="2 3" key="2">
    <citation type="submission" date="2024-07" db="EMBL/GenBank/DDBJ databases">
        <authorList>
            <person name="Akdeniz Z."/>
        </authorList>
    </citation>
    <scope>NUCLEOTIDE SEQUENCE [LARGE SCALE GENOMIC DNA]</scope>
</reference>
<accession>A0AA86TIT0</accession>
<organism evidence="1">
    <name type="scientific">Hexamita inflata</name>
    <dbReference type="NCBI Taxonomy" id="28002"/>
    <lineage>
        <taxon>Eukaryota</taxon>
        <taxon>Metamonada</taxon>
        <taxon>Diplomonadida</taxon>
        <taxon>Hexamitidae</taxon>
        <taxon>Hexamitinae</taxon>
        <taxon>Hexamita</taxon>
    </lineage>
</organism>
<proteinExistence type="predicted"/>
<dbReference type="AlphaFoldDB" id="A0AA86TIT0"/>
<dbReference type="EMBL" id="CATOUU010000166">
    <property type="protein sequence ID" value="CAI9918775.1"/>
    <property type="molecule type" value="Genomic_DNA"/>
</dbReference>
<evidence type="ECO:0000313" key="1">
    <source>
        <dbReference type="EMBL" id="CAI9918775.1"/>
    </source>
</evidence>
<evidence type="ECO:0000313" key="3">
    <source>
        <dbReference type="Proteomes" id="UP001642409"/>
    </source>
</evidence>
<evidence type="ECO:0000313" key="2">
    <source>
        <dbReference type="EMBL" id="CAL6063390.1"/>
    </source>
</evidence>
<gene>
    <name evidence="2" type="ORF">HINF_LOCUS50852</name>
    <name evidence="1" type="ORF">HINF_LOCUS6420</name>
</gene>
<dbReference type="EMBL" id="CAXDID020000245">
    <property type="protein sequence ID" value="CAL6063390.1"/>
    <property type="molecule type" value="Genomic_DNA"/>
</dbReference>
<keyword evidence="3" id="KW-1185">Reference proteome</keyword>
<comment type="caution">
    <text evidence="1">The sequence shown here is derived from an EMBL/GenBank/DDBJ whole genome shotgun (WGS) entry which is preliminary data.</text>
</comment>